<evidence type="ECO:0000313" key="2">
    <source>
        <dbReference type="Proteomes" id="UP000246085"/>
    </source>
</evidence>
<organism evidence="1 2">
    <name type="scientific">Bradyrhizobium vignae</name>
    <dbReference type="NCBI Taxonomy" id="1549949"/>
    <lineage>
        <taxon>Bacteria</taxon>
        <taxon>Pseudomonadati</taxon>
        <taxon>Pseudomonadota</taxon>
        <taxon>Alphaproteobacteria</taxon>
        <taxon>Hyphomicrobiales</taxon>
        <taxon>Nitrobacteraceae</taxon>
        <taxon>Bradyrhizobium</taxon>
    </lineage>
</organism>
<proteinExistence type="predicted"/>
<name>A0A2U3PUF7_9BRAD</name>
<accession>A0A2U3PUF7</accession>
<dbReference type="Proteomes" id="UP000246085">
    <property type="component" value="Chromosome BRAD3257"/>
</dbReference>
<sequence length="34" mass="3748">MFVDTFVQPATIAETTPLAAQFLFGKHWAPPSLD</sequence>
<dbReference type="EMBL" id="LS398110">
    <property type="protein sequence ID" value="SPP92756.1"/>
    <property type="molecule type" value="Genomic_DNA"/>
</dbReference>
<dbReference type="KEGG" id="bvz:BRAD3257_1633"/>
<reference evidence="1 2" key="1">
    <citation type="submission" date="2018-03" db="EMBL/GenBank/DDBJ databases">
        <authorList>
            <person name="Gully D."/>
        </authorList>
    </citation>
    <scope>NUCLEOTIDE SEQUENCE [LARGE SCALE GENOMIC DNA]</scope>
    <source>
        <strain evidence="1">ORS3257</strain>
    </source>
</reference>
<protein>
    <submittedName>
        <fullName evidence="1">Uncharacterized protein</fullName>
    </submittedName>
</protein>
<evidence type="ECO:0000313" key="1">
    <source>
        <dbReference type="EMBL" id="SPP92756.1"/>
    </source>
</evidence>
<gene>
    <name evidence="1" type="ORF">BRAD3257_1633</name>
</gene>
<dbReference type="AlphaFoldDB" id="A0A2U3PUF7"/>